<name>A0ABQ5IJV5_9ASTR</name>
<feature type="region of interest" description="Disordered" evidence="1">
    <location>
        <begin position="337"/>
        <end position="370"/>
    </location>
</feature>
<evidence type="ECO:0000313" key="3">
    <source>
        <dbReference type="Proteomes" id="UP001151760"/>
    </source>
</evidence>
<reference evidence="2" key="1">
    <citation type="journal article" date="2022" name="Int. J. Mol. Sci.">
        <title>Draft Genome of Tanacetum Coccineum: Genomic Comparison of Closely Related Tanacetum-Family Plants.</title>
        <authorList>
            <person name="Yamashiro T."/>
            <person name="Shiraishi A."/>
            <person name="Nakayama K."/>
            <person name="Satake H."/>
        </authorList>
    </citation>
    <scope>NUCLEOTIDE SEQUENCE</scope>
</reference>
<reference evidence="2" key="2">
    <citation type="submission" date="2022-01" db="EMBL/GenBank/DDBJ databases">
        <authorList>
            <person name="Yamashiro T."/>
            <person name="Shiraishi A."/>
            <person name="Satake H."/>
            <person name="Nakayama K."/>
        </authorList>
    </citation>
    <scope>NUCLEOTIDE SEQUENCE</scope>
</reference>
<dbReference type="EMBL" id="BQNB010020865">
    <property type="protein sequence ID" value="GJU00447.1"/>
    <property type="molecule type" value="Genomic_DNA"/>
</dbReference>
<keyword evidence="3" id="KW-1185">Reference proteome</keyword>
<evidence type="ECO:0000313" key="2">
    <source>
        <dbReference type="EMBL" id="GJU00447.1"/>
    </source>
</evidence>
<evidence type="ECO:0008006" key="4">
    <source>
        <dbReference type="Google" id="ProtNLM"/>
    </source>
</evidence>
<accession>A0ABQ5IJV5</accession>
<sequence>MAALKFAETHNLVAFLEKPNESEGFQQIVDFLNAHTIKYALTVNPTIYTSCIEQFWATVKVKTVNGERQLQALVDGKKIVITESTIIRDLHVEDAKVLRLQGKKIQDIDADEDITLENVNNVDMFGVHDLDGEEVFVENMDASAGEKVVESEVIAAKDVNLSVDEVTLAQALATLKNARPTKTPTKTTVATTVTPASIRSRDKGIVFHDQEQAPTPTPISSSSQPSQIKDKAEFDEEARLAREKEEANTVLMKEWDDIQAKIDADHQLAEQLQAQEQEELTEAEKATLFVQLLEKRRKFFVAKRAEEKRNRPPTKAQQRSIMVNTFVDMDTELVEGSMKDKAETVQESSFKRAGEDLEQESSKKQKVDEDKESEELKKYLEIVPDDGDDVTIKATLLSIKSPTIMLKNFDREDLEVLWRIVKDRFKKTKPVNYMDEFLLLNLKTMFEHHVEDSGRIVGIKRLHDDFEVNIAKVRVTAVKHKLLMLLVYKLLLLVFKVTTAEKIKIAERIMTEKRSKTYQRKDKDCLCDMDGIFL</sequence>
<organism evidence="2 3">
    <name type="scientific">Tanacetum coccineum</name>
    <dbReference type="NCBI Taxonomy" id="301880"/>
    <lineage>
        <taxon>Eukaryota</taxon>
        <taxon>Viridiplantae</taxon>
        <taxon>Streptophyta</taxon>
        <taxon>Embryophyta</taxon>
        <taxon>Tracheophyta</taxon>
        <taxon>Spermatophyta</taxon>
        <taxon>Magnoliopsida</taxon>
        <taxon>eudicotyledons</taxon>
        <taxon>Gunneridae</taxon>
        <taxon>Pentapetalae</taxon>
        <taxon>asterids</taxon>
        <taxon>campanulids</taxon>
        <taxon>Asterales</taxon>
        <taxon>Asteraceae</taxon>
        <taxon>Asteroideae</taxon>
        <taxon>Anthemideae</taxon>
        <taxon>Anthemidinae</taxon>
        <taxon>Tanacetum</taxon>
    </lineage>
</organism>
<dbReference type="Proteomes" id="UP001151760">
    <property type="component" value="Unassembled WGS sequence"/>
</dbReference>
<proteinExistence type="predicted"/>
<protein>
    <recommendedName>
        <fullName evidence="4">Xylulose kinase-1</fullName>
    </recommendedName>
</protein>
<gene>
    <name evidence="2" type="ORF">Tco_1110785</name>
</gene>
<evidence type="ECO:0000256" key="1">
    <source>
        <dbReference type="SAM" id="MobiDB-lite"/>
    </source>
</evidence>
<comment type="caution">
    <text evidence="2">The sequence shown here is derived from an EMBL/GenBank/DDBJ whole genome shotgun (WGS) entry which is preliminary data.</text>
</comment>